<accession>A0A521F4X5</accession>
<dbReference type="InterPro" id="IPR018319">
    <property type="entry name" value="SelA-like"/>
</dbReference>
<evidence type="ECO:0000256" key="2">
    <source>
        <dbReference type="ARBA" id="ARBA00022898"/>
    </source>
</evidence>
<dbReference type="PANTHER" id="PTHR32328:SF0">
    <property type="entry name" value="L-SERYL-TRNA(SEC) SELENIUM TRANSFERASE"/>
    <property type="match status" value="1"/>
</dbReference>
<name>A0A521F4X5_9BACT</name>
<evidence type="ECO:0000256" key="1">
    <source>
        <dbReference type="ARBA" id="ARBA00001933"/>
    </source>
</evidence>
<comment type="cofactor">
    <cofactor evidence="1 4">
        <name>pyridoxal 5'-phosphate</name>
        <dbReference type="ChEBI" id="CHEBI:597326"/>
    </cofactor>
</comment>
<dbReference type="PANTHER" id="PTHR32328">
    <property type="entry name" value="L-SERYL-TRNA(SEC) SELENIUM TRANSFERASE"/>
    <property type="match status" value="1"/>
</dbReference>
<keyword evidence="5" id="KW-0732">Signal</keyword>
<evidence type="ECO:0000256" key="5">
    <source>
        <dbReference type="SAM" id="SignalP"/>
    </source>
</evidence>
<feature type="signal peptide" evidence="5">
    <location>
        <begin position="1"/>
        <end position="25"/>
    </location>
</feature>
<sequence>MISRRALLKRLSALSVFGLFGSGLAVQSCENAKGREEANDLAEELGIRTFINAAGTYTSMTGCLMPEEVMQAINASSNDYMMLDEAQGRVGERIAEMCHAEAAMVSAGCWSAMVLGTAGVIAGRDSEKASQLPHLEGTDLKSKVIVQKSHNTGYVHAVTNTGVDIVPVESRQELEEAINDDTAMMWFLNKAAPDGQIPHEEWVEVGKQYQIPTMIDIAADVPPVENLWKFNDMGFDLVCISGGKALRGPQSAGILMGRKDLVAAARFNSPPRGGNIGRGMKVNKEEVLGMYAAVKRYVNMDHEKQWKTWEDHIALIEQRAKEVNGVRTEVTVPPIANHTPSLAISWDQNKINITQEELRENLRQGDPSIEMRGSGENTIHLTVFMLQPGEEKIVARRIREELAKA</sequence>
<dbReference type="InterPro" id="IPR015424">
    <property type="entry name" value="PyrdxlP-dep_Trfase"/>
</dbReference>
<gene>
    <name evidence="6" type="ORF">SAMN06265218_12337</name>
</gene>
<organism evidence="6 7">
    <name type="scientific">Fodinibius sediminis</name>
    <dbReference type="NCBI Taxonomy" id="1214077"/>
    <lineage>
        <taxon>Bacteria</taxon>
        <taxon>Pseudomonadati</taxon>
        <taxon>Balneolota</taxon>
        <taxon>Balneolia</taxon>
        <taxon>Balneolales</taxon>
        <taxon>Balneolaceae</taxon>
        <taxon>Fodinibius</taxon>
    </lineage>
</organism>
<evidence type="ECO:0000256" key="3">
    <source>
        <dbReference type="ARBA" id="ARBA00044507"/>
    </source>
</evidence>
<protein>
    <submittedName>
        <fullName evidence="6">L-seryl-tRNA(Ser) seleniumtransferase</fullName>
    </submittedName>
</protein>
<evidence type="ECO:0000313" key="6">
    <source>
        <dbReference type="EMBL" id="SMO91219.1"/>
    </source>
</evidence>
<keyword evidence="6" id="KW-0808">Transferase</keyword>
<keyword evidence="7" id="KW-1185">Reference proteome</keyword>
<proteinExistence type="inferred from homology"/>
<feature type="chain" id="PRO_5021827789" evidence="5">
    <location>
        <begin position="26"/>
        <end position="405"/>
    </location>
</feature>
<dbReference type="Proteomes" id="UP000317593">
    <property type="component" value="Unassembled WGS sequence"/>
</dbReference>
<dbReference type="InterPro" id="IPR015421">
    <property type="entry name" value="PyrdxlP-dep_Trfase_major"/>
</dbReference>
<feature type="modified residue" description="N6-(pyridoxal phosphate)lysine" evidence="4">
    <location>
        <position position="244"/>
    </location>
</feature>
<evidence type="ECO:0000256" key="4">
    <source>
        <dbReference type="PIRSR" id="PIRSR618319-50"/>
    </source>
</evidence>
<dbReference type="SUPFAM" id="SSF53383">
    <property type="entry name" value="PLP-dependent transferases"/>
    <property type="match status" value="1"/>
</dbReference>
<dbReference type="OrthoDB" id="9787096at2"/>
<dbReference type="Pfam" id="PF03841">
    <property type="entry name" value="SelA"/>
    <property type="match status" value="1"/>
</dbReference>
<comment type="similarity">
    <text evidence="3">Belongs to the SelA family.</text>
</comment>
<dbReference type="GO" id="GO:0004125">
    <property type="term" value="F:L-seryl-tRNA(Sec) selenium transferase activity"/>
    <property type="evidence" value="ECO:0007669"/>
    <property type="project" value="TreeGrafter"/>
</dbReference>
<dbReference type="PROSITE" id="PS51257">
    <property type="entry name" value="PROKAR_LIPOPROTEIN"/>
    <property type="match status" value="1"/>
</dbReference>
<evidence type="ECO:0000313" key="7">
    <source>
        <dbReference type="Proteomes" id="UP000317593"/>
    </source>
</evidence>
<dbReference type="Gene3D" id="3.40.640.10">
    <property type="entry name" value="Type I PLP-dependent aspartate aminotransferase-like (Major domain)"/>
    <property type="match status" value="1"/>
</dbReference>
<reference evidence="6 7" key="1">
    <citation type="submission" date="2017-05" db="EMBL/GenBank/DDBJ databases">
        <authorList>
            <person name="Varghese N."/>
            <person name="Submissions S."/>
        </authorList>
    </citation>
    <scope>NUCLEOTIDE SEQUENCE [LARGE SCALE GENOMIC DNA]</scope>
    <source>
        <strain evidence="6 7">DSM 21194</strain>
    </source>
</reference>
<dbReference type="RefSeq" id="WP_142715944.1">
    <property type="nucleotide sequence ID" value="NZ_FXTH01000023.1"/>
</dbReference>
<dbReference type="EMBL" id="FXTH01000023">
    <property type="protein sequence ID" value="SMO91219.1"/>
    <property type="molecule type" value="Genomic_DNA"/>
</dbReference>
<dbReference type="AlphaFoldDB" id="A0A521F4X5"/>
<keyword evidence="2 4" id="KW-0663">Pyridoxal phosphate</keyword>